<feature type="region of interest" description="Disordered" evidence="1">
    <location>
        <begin position="36"/>
        <end position="68"/>
    </location>
</feature>
<evidence type="ECO:0000313" key="2">
    <source>
        <dbReference type="EMBL" id="CAB4303622.1"/>
    </source>
</evidence>
<accession>A0A6J5WVB1</accession>
<sequence>MAHGTLGGLLTGANNGSPSFLLSVDFSLSYSFFTASPPKPPPHPPAKTQSNHHVWPKEAKDSPLDHRLDGSQARFSAASQRAGLSHRREGTGNFWAVRKNQRMTPVPLSQCNSTIVGLLRYWIRFGKTKVNLQCCSLWAA</sequence>
<proteinExistence type="predicted"/>
<evidence type="ECO:0000256" key="1">
    <source>
        <dbReference type="SAM" id="MobiDB-lite"/>
    </source>
</evidence>
<dbReference type="Proteomes" id="UP000507245">
    <property type="component" value="Unassembled WGS sequence"/>
</dbReference>
<dbReference type="EMBL" id="CAEKKB010000003">
    <property type="protein sequence ID" value="CAB4303622.1"/>
    <property type="molecule type" value="Genomic_DNA"/>
</dbReference>
<protein>
    <submittedName>
        <fullName evidence="2">Uncharacterized protein</fullName>
    </submittedName>
</protein>
<name>A0A6J5WVB1_PRUAR</name>
<reference evidence="3" key="1">
    <citation type="journal article" date="2020" name="Genome Biol.">
        <title>Gamete binning: chromosome-level and haplotype-resolved genome assembly enabled by high-throughput single-cell sequencing of gamete genomes.</title>
        <authorList>
            <person name="Campoy J.A."/>
            <person name="Sun H."/>
            <person name="Goel M."/>
            <person name="Jiao W.-B."/>
            <person name="Folz-Donahue K."/>
            <person name="Wang N."/>
            <person name="Rubio M."/>
            <person name="Liu C."/>
            <person name="Kukat C."/>
            <person name="Ruiz D."/>
            <person name="Huettel B."/>
            <person name="Schneeberger K."/>
        </authorList>
    </citation>
    <scope>NUCLEOTIDE SEQUENCE [LARGE SCALE GENOMIC DNA]</scope>
    <source>
        <strain evidence="3">cv. Rojo Pasion</strain>
    </source>
</reference>
<keyword evidence="3" id="KW-1185">Reference proteome</keyword>
<gene>
    <name evidence="2" type="ORF">ORAREDHAP_LOCUS20003</name>
</gene>
<evidence type="ECO:0000313" key="3">
    <source>
        <dbReference type="Proteomes" id="UP000507245"/>
    </source>
</evidence>
<organism evidence="2 3">
    <name type="scientific">Prunus armeniaca</name>
    <name type="common">Apricot</name>
    <name type="synonym">Armeniaca vulgaris</name>
    <dbReference type="NCBI Taxonomy" id="36596"/>
    <lineage>
        <taxon>Eukaryota</taxon>
        <taxon>Viridiplantae</taxon>
        <taxon>Streptophyta</taxon>
        <taxon>Embryophyta</taxon>
        <taxon>Tracheophyta</taxon>
        <taxon>Spermatophyta</taxon>
        <taxon>Magnoliopsida</taxon>
        <taxon>eudicotyledons</taxon>
        <taxon>Gunneridae</taxon>
        <taxon>Pentapetalae</taxon>
        <taxon>rosids</taxon>
        <taxon>fabids</taxon>
        <taxon>Rosales</taxon>
        <taxon>Rosaceae</taxon>
        <taxon>Amygdaloideae</taxon>
        <taxon>Amygdaleae</taxon>
        <taxon>Prunus</taxon>
    </lineage>
</organism>
<dbReference type="AlphaFoldDB" id="A0A6J5WVB1"/>
<feature type="compositionally biased region" description="Basic and acidic residues" evidence="1">
    <location>
        <begin position="55"/>
        <end position="68"/>
    </location>
</feature>